<name>A0AAE3G7B7_9GAMM</name>
<keyword evidence="3" id="KW-1185">Reference proteome</keyword>
<sequence>MPGQPIRTAAGASSARVNSWRLLLVILFVLLPVTMALAAPEPPSFSSGDPIQHEAGAHQLNPSDTPACRHVGHHRKAPVLIGENRTADFSASADSGPAVPSHGPVCQRLTIAEYPRPTTSSYDSRLAFPIYLRTHRLRV</sequence>
<evidence type="ECO:0000313" key="2">
    <source>
        <dbReference type="EMBL" id="MCP1677004.1"/>
    </source>
</evidence>
<protein>
    <submittedName>
        <fullName evidence="2">Uncharacterized protein</fullName>
    </submittedName>
</protein>
<reference evidence="2" key="1">
    <citation type="submission" date="2022-03" db="EMBL/GenBank/DDBJ databases">
        <title>Genomic Encyclopedia of Type Strains, Phase III (KMG-III): the genomes of soil and plant-associated and newly described type strains.</title>
        <authorList>
            <person name="Whitman W."/>
        </authorList>
    </citation>
    <scope>NUCLEOTIDE SEQUENCE</scope>
    <source>
        <strain evidence="2">ANL 6-2</strain>
    </source>
</reference>
<dbReference type="Proteomes" id="UP001205843">
    <property type="component" value="Unassembled WGS sequence"/>
</dbReference>
<gene>
    <name evidence="2" type="ORF">J2T57_004178</name>
</gene>
<accession>A0AAE3G7B7</accession>
<evidence type="ECO:0000313" key="3">
    <source>
        <dbReference type="Proteomes" id="UP001205843"/>
    </source>
</evidence>
<comment type="caution">
    <text evidence="2">The sequence shown here is derived from an EMBL/GenBank/DDBJ whole genome shotgun (WGS) entry which is preliminary data.</text>
</comment>
<dbReference type="EMBL" id="JALJXV010000012">
    <property type="protein sequence ID" value="MCP1677004.1"/>
    <property type="molecule type" value="Genomic_DNA"/>
</dbReference>
<organism evidence="2 3">
    <name type="scientific">Natronocella acetinitrilica</name>
    <dbReference type="NCBI Taxonomy" id="414046"/>
    <lineage>
        <taxon>Bacteria</taxon>
        <taxon>Pseudomonadati</taxon>
        <taxon>Pseudomonadota</taxon>
        <taxon>Gammaproteobacteria</taxon>
        <taxon>Chromatiales</taxon>
        <taxon>Ectothiorhodospiraceae</taxon>
        <taxon>Natronocella</taxon>
    </lineage>
</organism>
<dbReference type="AlphaFoldDB" id="A0AAE3G7B7"/>
<feature type="region of interest" description="Disordered" evidence="1">
    <location>
        <begin position="43"/>
        <end position="64"/>
    </location>
</feature>
<proteinExistence type="predicted"/>
<evidence type="ECO:0000256" key="1">
    <source>
        <dbReference type="SAM" id="MobiDB-lite"/>
    </source>
</evidence>